<reference evidence="3 4" key="1">
    <citation type="journal article" date="2019" name="Mol. Ecol. Resour.">
        <title>Improving Illumina assemblies with Hi-C and long reads: an example with the North African dromedary.</title>
        <authorList>
            <person name="Elbers J.P."/>
            <person name="Rogers M.F."/>
            <person name="Perelman P.L."/>
            <person name="Proskuryakova A.A."/>
            <person name="Serdyukova N.A."/>
            <person name="Johnson W.E."/>
            <person name="Horin P."/>
            <person name="Corander J."/>
            <person name="Murphy D."/>
            <person name="Burger P.A."/>
        </authorList>
    </citation>
    <scope>NUCLEOTIDE SEQUENCE [LARGE SCALE GENOMIC DNA]</scope>
    <source>
        <strain evidence="3">Drom800</strain>
        <tissue evidence="3">Blood</tissue>
    </source>
</reference>
<feature type="compositionally biased region" description="Polar residues" evidence="1">
    <location>
        <begin position="92"/>
        <end position="102"/>
    </location>
</feature>
<dbReference type="Proteomes" id="UP000299084">
    <property type="component" value="Unassembled WGS sequence"/>
</dbReference>
<evidence type="ECO:0000313" key="3">
    <source>
        <dbReference type="EMBL" id="KAB1262448.1"/>
    </source>
</evidence>
<comment type="caution">
    <text evidence="3">The sequence shown here is derived from an EMBL/GenBank/DDBJ whole genome shotgun (WGS) entry which is preliminary data.</text>
</comment>
<accession>A0A5N4CUC5</accession>
<feature type="region of interest" description="Disordered" evidence="1">
    <location>
        <begin position="70"/>
        <end position="102"/>
    </location>
</feature>
<name>A0A5N4CUC5_CAMDR</name>
<gene>
    <name evidence="3" type="ORF">Cadr_000021357</name>
</gene>
<keyword evidence="2" id="KW-1133">Transmembrane helix</keyword>
<keyword evidence="4" id="KW-1185">Reference proteome</keyword>
<keyword evidence="2" id="KW-0472">Membrane</keyword>
<dbReference type="AlphaFoldDB" id="A0A5N4CUC5"/>
<dbReference type="EMBL" id="JWIN03000019">
    <property type="protein sequence ID" value="KAB1262448.1"/>
    <property type="molecule type" value="Genomic_DNA"/>
</dbReference>
<sequence length="222" mass="23852">MTHLQGAPPASPSWTVAVTCHVQRFYPRACVSPGWRTAVCFQGAKQPTPKRTVMDLHPGNLQLVNPRCRGAARGTASHPPRPPHTVHRSHTQTRPLGTQVSSPINPVTTGSLLPATPALIFVAFLLVFKVLLVIGFGGHLHLQVAEPSLGGDQGPFPGLAKESRSVWASFLMCAMNPGQAEASNGEKCKDRTKTPLSFTLLRTPTSTTHMLSSTTPPMFLLL</sequence>
<keyword evidence="2" id="KW-0812">Transmembrane</keyword>
<evidence type="ECO:0000256" key="2">
    <source>
        <dbReference type="SAM" id="Phobius"/>
    </source>
</evidence>
<evidence type="ECO:0000313" key="4">
    <source>
        <dbReference type="Proteomes" id="UP000299084"/>
    </source>
</evidence>
<organism evidence="3 4">
    <name type="scientific">Camelus dromedarius</name>
    <name type="common">Dromedary</name>
    <name type="synonym">Arabian camel</name>
    <dbReference type="NCBI Taxonomy" id="9838"/>
    <lineage>
        <taxon>Eukaryota</taxon>
        <taxon>Metazoa</taxon>
        <taxon>Chordata</taxon>
        <taxon>Craniata</taxon>
        <taxon>Vertebrata</taxon>
        <taxon>Euteleostomi</taxon>
        <taxon>Mammalia</taxon>
        <taxon>Eutheria</taxon>
        <taxon>Laurasiatheria</taxon>
        <taxon>Artiodactyla</taxon>
        <taxon>Tylopoda</taxon>
        <taxon>Camelidae</taxon>
        <taxon>Camelus</taxon>
    </lineage>
</organism>
<evidence type="ECO:0000256" key="1">
    <source>
        <dbReference type="SAM" id="MobiDB-lite"/>
    </source>
</evidence>
<protein>
    <submittedName>
        <fullName evidence="3">Uncharacterized protein</fullName>
    </submittedName>
</protein>
<feature type="transmembrane region" description="Helical" evidence="2">
    <location>
        <begin position="118"/>
        <end position="138"/>
    </location>
</feature>
<proteinExistence type="predicted"/>